<reference evidence="2" key="1">
    <citation type="journal article" date="2014" name="Nucleic Acids Res.">
        <title>The evolutionary dynamics of variant antigen genes in Babesia reveal a history of genomic innovation underlying host-parasite interaction.</title>
        <authorList>
            <person name="Jackson A.P."/>
            <person name="Otto T.D."/>
            <person name="Darby A."/>
            <person name="Ramaprasad A."/>
            <person name="Xia D."/>
            <person name="Echaide I.E."/>
            <person name="Farber M."/>
            <person name="Gahlot S."/>
            <person name="Gamble J."/>
            <person name="Gupta D."/>
            <person name="Gupta Y."/>
            <person name="Jackson L."/>
            <person name="Malandrin L."/>
            <person name="Malas T.B."/>
            <person name="Moussa E."/>
            <person name="Nair M."/>
            <person name="Reid A.J."/>
            <person name="Sanders M."/>
            <person name="Sharma J."/>
            <person name="Tracey A."/>
            <person name="Quail M.A."/>
            <person name="Weir W."/>
            <person name="Wastling J.M."/>
            <person name="Hall N."/>
            <person name="Willadsen P."/>
            <person name="Lingelbach K."/>
            <person name="Shiels B."/>
            <person name="Tait A."/>
            <person name="Berriman M."/>
            <person name="Allred D.R."/>
            <person name="Pain A."/>
        </authorList>
    </citation>
    <scope>NUCLEOTIDE SEQUENCE</scope>
    <source>
        <strain evidence="2">1802A</strain>
    </source>
</reference>
<protein>
    <submittedName>
        <fullName evidence="2">Uncharacterized protein</fullName>
    </submittedName>
</protein>
<feature type="region of interest" description="Disordered" evidence="1">
    <location>
        <begin position="503"/>
        <end position="525"/>
    </location>
</feature>
<evidence type="ECO:0000313" key="3">
    <source>
        <dbReference type="Proteomes" id="UP001195914"/>
    </source>
</evidence>
<keyword evidence="3" id="KW-1185">Reference proteome</keyword>
<organism evidence="2 3">
    <name type="scientific">Babesia divergens</name>
    <dbReference type="NCBI Taxonomy" id="32595"/>
    <lineage>
        <taxon>Eukaryota</taxon>
        <taxon>Sar</taxon>
        <taxon>Alveolata</taxon>
        <taxon>Apicomplexa</taxon>
        <taxon>Aconoidasida</taxon>
        <taxon>Piroplasmida</taxon>
        <taxon>Babesiidae</taxon>
        <taxon>Babesia</taxon>
    </lineage>
</organism>
<evidence type="ECO:0000313" key="2">
    <source>
        <dbReference type="EMBL" id="KAK1939467.1"/>
    </source>
</evidence>
<proteinExistence type="predicted"/>
<comment type="caution">
    <text evidence="2">The sequence shown here is derived from an EMBL/GenBank/DDBJ whole genome shotgun (WGS) entry which is preliminary data.</text>
</comment>
<feature type="region of interest" description="Disordered" evidence="1">
    <location>
        <begin position="156"/>
        <end position="267"/>
    </location>
</feature>
<evidence type="ECO:0000256" key="1">
    <source>
        <dbReference type="SAM" id="MobiDB-lite"/>
    </source>
</evidence>
<sequence>MGKSGSNKNNVNESRDDIKYPGSPRSQKWIGNLLPVLERYNYNYAEIIQLVKSCDYNGDKIQDEVDRIIEINIGHEQGEWTVVKKPERVKQTSGTKADKGINVASRKGGNKVNGTKESKPPRKPANVKGSAQLLANTEVVGAVPTAEKVTAPPAIQAHAQPAKEPHKVPKEKEQSTDVRKQVPHKDVAKEVQKQPPQTSGQKKVFPIQWASLLKSGPSEEKVVEQPAPPRQIRPADNTEGTPPKTTRKKKAEGPATDTKTKPESPKVKPDIEAIALAQAEETLKNLELVEPVKTENPHPAPVEVADEIPPVVMPKTLAPSIDPTLMFGCFEEDAHKSGAWPANSSLGHYQQPSQIRQSYGKYSRSSHQLRADPTVAPNLLHHEADAFVHHEVRAMHQEHADTLHGDSSHMHDNAQETGFPAQWQMSYYGNRYSNSKHQPFSYAYEEDKHKQYRQGGNEHYGQKDSRHPINGVYFNYGYQPDRLQTPPGLVGFYTPQQPFYGFPNSTSQGNHPGASDSMTSSMWRN</sequence>
<feature type="compositionally biased region" description="Polar residues" evidence="1">
    <location>
        <begin position="1"/>
        <end position="12"/>
    </location>
</feature>
<dbReference type="AlphaFoldDB" id="A0AAD9GJ80"/>
<reference evidence="2" key="2">
    <citation type="submission" date="2021-05" db="EMBL/GenBank/DDBJ databases">
        <authorList>
            <person name="Pain A."/>
        </authorList>
    </citation>
    <scope>NUCLEOTIDE SEQUENCE</scope>
    <source>
        <strain evidence="2">1802A</strain>
    </source>
</reference>
<dbReference type="Proteomes" id="UP001195914">
    <property type="component" value="Unassembled WGS sequence"/>
</dbReference>
<accession>A0AAD9GJ80</accession>
<dbReference type="EMBL" id="JAHBMH010000007">
    <property type="protein sequence ID" value="KAK1939467.1"/>
    <property type="molecule type" value="Genomic_DNA"/>
</dbReference>
<feature type="compositionally biased region" description="Basic and acidic residues" evidence="1">
    <location>
        <begin position="258"/>
        <end position="267"/>
    </location>
</feature>
<feature type="region of interest" description="Disordered" evidence="1">
    <location>
        <begin position="89"/>
        <end position="129"/>
    </location>
</feature>
<gene>
    <name evidence="2" type="ORF">X943_000257</name>
</gene>
<feature type="region of interest" description="Disordered" evidence="1">
    <location>
        <begin position="1"/>
        <end position="24"/>
    </location>
</feature>
<name>A0AAD9GJ80_BABDI</name>
<feature type="compositionally biased region" description="Basic and acidic residues" evidence="1">
    <location>
        <begin position="161"/>
        <end position="192"/>
    </location>
</feature>